<evidence type="ECO:0000256" key="1">
    <source>
        <dbReference type="SAM" id="MobiDB-lite"/>
    </source>
</evidence>
<comment type="caution">
    <text evidence="2">The sequence shown here is derived from an EMBL/GenBank/DDBJ whole genome shotgun (WGS) entry which is preliminary data.</text>
</comment>
<feature type="region of interest" description="Disordered" evidence="1">
    <location>
        <begin position="30"/>
        <end position="54"/>
    </location>
</feature>
<feature type="compositionally biased region" description="Basic and acidic residues" evidence="1">
    <location>
        <begin position="43"/>
        <end position="54"/>
    </location>
</feature>
<dbReference type="AlphaFoldDB" id="A0A8S9JSN3"/>
<gene>
    <name evidence="2" type="ORF">F2Q70_00036049</name>
</gene>
<protein>
    <submittedName>
        <fullName evidence="2">Uncharacterized protein</fullName>
    </submittedName>
</protein>
<organism evidence="2">
    <name type="scientific">Brassica cretica</name>
    <name type="common">Mustard</name>
    <dbReference type="NCBI Taxonomy" id="69181"/>
    <lineage>
        <taxon>Eukaryota</taxon>
        <taxon>Viridiplantae</taxon>
        <taxon>Streptophyta</taxon>
        <taxon>Embryophyta</taxon>
        <taxon>Tracheophyta</taxon>
        <taxon>Spermatophyta</taxon>
        <taxon>Magnoliopsida</taxon>
        <taxon>eudicotyledons</taxon>
        <taxon>Gunneridae</taxon>
        <taxon>Pentapetalae</taxon>
        <taxon>rosids</taxon>
        <taxon>malvids</taxon>
        <taxon>Brassicales</taxon>
        <taxon>Brassicaceae</taxon>
        <taxon>Brassiceae</taxon>
        <taxon>Brassica</taxon>
    </lineage>
</organism>
<accession>A0A8S9JSN3</accession>
<reference evidence="2" key="1">
    <citation type="submission" date="2019-12" db="EMBL/GenBank/DDBJ databases">
        <title>Genome sequencing and annotation of Brassica cretica.</title>
        <authorList>
            <person name="Studholme D.J."/>
            <person name="Sarris P.F."/>
        </authorList>
    </citation>
    <scope>NUCLEOTIDE SEQUENCE</scope>
    <source>
        <strain evidence="2">PFS-102/07</strain>
        <tissue evidence="2">Leaf</tissue>
    </source>
</reference>
<proteinExistence type="predicted"/>
<evidence type="ECO:0000313" key="2">
    <source>
        <dbReference type="EMBL" id="KAF2584456.1"/>
    </source>
</evidence>
<sequence length="261" mass="30202">MKSFPIEVLFLTICPVHTDAPQYVDQSVERTQHDDQNVPNDSTEVHDLDRTGRTDRAVYRIDPRASGRELRLDPRPDDRSDRTEVRLLRPTRQVKTNDRARIQSERTDSESDQSFSFLTRLACTACTTERIDELSDHFNPIVQFDLQDFSKARILKFSEYLGYIWDKSVREEIPSGRVDCPARVLLLTAGLKFMFSKYCFSTFLIMVFDHKHYNSKQTISTTIGPVRHIRQSVRDLSPQQTCESYQALIRPGTSKAFPHPS</sequence>
<name>A0A8S9JSN3_BRACR</name>
<dbReference type="EMBL" id="QGKY02000246">
    <property type="protein sequence ID" value="KAF2584456.1"/>
    <property type="molecule type" value="Genomic_DNA"/>
</dbReference>